<accession>A0A4D6WLY4</accession>
<keyword evidence="1" id="KW-0934">Plastid</keyword>
<gene>
    <name evidence="1" type="primary">ntcA</name>
</gene>
<proteinExistence type="predicted"/>
<reference evidence="1" key="1">
    <citation type="journal article" date="2019" name="Mol. Phylogenet. Evol.">
        <title>Morphological evolution and classification of the red algal order Ceramiales inferred using plastid phylogenomics.</title>
        <authorList>
            <person name="Diaz-Tapia P."/>
            <person name="Pasella M.M."/>
            <person name="Verbruggen H."/>
            <person name="Maggs C.A."/>
        </authorList>
    </citation>
    <scope>NUCLEOTIDE SEQUENCE</scope>
    <source>
        <strain evidence="1">PD2933</strain>
    </source>
</reference>
<reference evidence="1" key="2">
    <citation type="submission" date="2019-04" db="EMBL/GenBank/DDBJ databases">
        <authorList>
            <person name="Pasella M."/>
        </authorList>
    </citation>
    <scope>NUCLEOTIDE SEQUENCE</scope>
    <source>
        <strain evidence="1">PD2933</strain>
    </source>
</reference>
<dbReference type="InterPro" id="IPR018490">
    <property type="entry name" value="cNMP-bd_dom_sf"/>
</dbReference>
<dbReference type="Gene3D" id="2.60.120.10">
    <property type="entry name" value="Jelly Rolls"/>
    <property type="match status" value="1"/>
</dbReference>
<sequence length="213" mass="25007">MKFINLFIKSNILYHIYKLKPKDRIVYLSTYYQNKSYLVINGIVLLKQIISDKKAVTLGIIGKNHIIYSDTTNRNHDNIFEIEAITLTYILTYNIQDLVVNKKTKNFFIIKTLTSHCKNINLYQKMTYIISHKLIKHKFLQLIFHLSLEFGIINNKSIIIPINISKKQIGIIIGSSNTNINQIIQNCRPYINININKKIHINNIINLINFYCY</sequence>
<dbReference type="SUPFAM" id="SSF51206">
    <property type="entry name" value="cAMP-binding domain-like"/>
    <property type="match status" value="1"/>
</dbReference>
<dbReference type="InterPro" id="IPR014710">
    <property type="entry name" value="RmlC-like_jellyroll"/>
</dbReference>
<geneLocation type="plastid" evidence="1"/>
<dbReference type="EMBL" id="MK814609">
    <property type="protein sequence ID" value="QCI04232.1"/>
    <property type="molecule type" value="Genomic_DNA"/>
</dbReference>
<protein>
    <submittedName>
        <fullName evidence="1">Global nitrogen transcriptional regulator</fullName>
    </submittedName>
</protein>
<dbReference type="AlphaFoldDB" id="A0A4D6WLY4"/>
<organism evidence="1">
    <name type="scientific">Anotrichium furcellatum</name>
    <dbReference type="NCBI Taxonomy" id="41999"/>
    <lineage>
        <taxon>Eukaryota</taxon>
        <taxon>Rhodophyta</taxon>
        <taxon>Florideophyceae</taxon>
        <taxon>Rhodymeniophycidae</taxon>
        <taxon>Ceramiales</taxon>
        <taxon>Ceramiaceae</taxon>
        <taxon>Anotrichium</taxon>
    </lineage>
</organism>
<name>A0A4D6WLY4_9FLOR</name>
<evidence type="ECO:0000313" key="1">
    <source>
        <dbReference type="EMBL" id="QCI04232.1"/>
    </source>
</evidence>